<reference evidence="10" key="1">
    <citation type="submission" date="2022-10" db="EMBL/GenBank/DDBJ databases">
        <title>Encephalitozoon hellem ATCC 50604 Complete Genome.</title>
        <authorList>
            <person name="Mascarenhas dos Santos A.C."/>
            <person name="Julian A.T."/>
            <person name="Pombert J.-F."/>
        </authorList>
    </citation>
    <scope>NUCLEOTIDE SEQUENCE</scope>
    <source>
        <strain evidence="10">ATCC 50604</strain>
    </source>
</reference>
<sequence length="242" mass="28121">MIPENILDSIASRFLVGLGDQERNAVERLFFAVEEAHWFLIDNYKISDISFADFSRELLDHIGIRVNIEEALRSFVKYRQSVKVYGAILVDSNISYVLAVKEKKKTKNYSFPKGKKCMDEDGTSCAIREVYEETGYDVQNKICNLPITIFDKITLYFVFNVKQNFPFEAQTRKEIEEIKWLSTKKLSKGEYRRGYSIVSAAFKKASYLLEAMRKSKFKFNTKKIVQRIDRLLGQNRAKDSAL</sequence>
<dbReference type="PROSITE" id="PS51462">
    <property type="entry name" value="NUDIX"/>
    <property type="match status" value="1"/>
</dbReference>
<dbReference type="PROSITE" id="PS00893">
    <property type="entry name" value="NUDIX_BOX"/>
    <property type="match status" value="1"/>
</dbReference>
<dbReference type="AlphaFoldDB" id="A0A9Q9C6U4"/>
<accession>A0A9Q9C6U4</accession>
<feature type="domain" description="Nudix hydrolase" evidence="9">
    <location>
        <begin position="80"/>
        <end position="204"/>
    </location>
</feature>
<dbReference type="InterPro" id="IPR044099">
    <property type="entry name" value="Dcp2_NUDIX"/>
</dbReference>
<evidence type="ECO:0000313" key="11">
    <source>
        <dbReference type="EMBL" id="WEL39107.1"/>
    </source>
</evidence>
<dbReference type="InterPro" id="IPR000086">
    <property type="entry name" value="NUDIX_hydrolase_dom"/>
</dbReference>
<evidence type="ECO:0000256" key="2">
    <source>
        <dbReference type="ARBA" id="ARBA00004496"/>
    </source>
</evidence>
<keyword evidence="7" id="KW-0694">RNA-binding</keyword>
<dbReference type="EMBL" id="CP119068">
    <property type="protein sequence ID" value="WEL39107.1"/>
    <property type="molecule type" value="Genomic_DNA"/>
</dbReference>
<evidence type="ECO:0000313" key="13">
    <source>
        <dbReference type="Proteomes" id="UP001217963"/>
    </source>
</evidence>
<keyword evidence="4" id="KW-0963">Cytoplasm</keyword>
<proteinExistence type="inferred from homology"/>
<dbReference type="GO" id="GO:0140933">
    <property type="term" value="F:5'-(N(7)-methylguanosine 5'-triphospho)-[mRNA] hydrolase activity"/>
    <property type="evidence" value="ECO:0007669"/>
    <property type="project" value="InterPro"/>
</dbReference>
<dbReference type="SUPFAM" id="SSF140586">
    <property type="entry name" value="Dcp2 domain-like"/>
    <property type="match status" value="1"/>
</dbReference>
<dbReference type="InterPro" id="IPR036189">
    <property type="entry name" value="DCP2_BoxA_sf"/>
</dbReference>
<dbReference type="Proteomes" id="UP001217963">
    <property type="component" value="Chromosome VII"/>
</dbReference>
<gene>
    <name evidence="10" type="ORF">GPU96_07g13960</name>
    <name evidence="11" type="ORF">PFJ87_07g01890</name>
</gene>
<dbReference type="PANTHER" id="PTHR23114:SF17">
    <property type="entry name" value="M7GPPPN-MRNA HYDROLASE"/>
    <property type="match status" value="1"/>
</dbReference>
<keyword evidence="8" id="KW-0464">Manganese</keyword>
<dbReference type="CDD" id="cd03672">
    <property type="entry name" value="NUDIX_Dcp2p_Nudt20"/>
    <property type="match status" value="1"/>
</dbReference>
<evidence type="ECO:0000256" key="1">
    <source>
        <dbReference type="ARBA" id="ARBA00001936"/>
    </source>
</evidence>
<dbReference type="Gene3D" id="1.10.10.1050">
    <property type="entry name" value="Dcp2, box A domain"/>
    <property type="match status" value="1"/>
</dbReference>
<dbReference type="GO" id="GO:0005737">
    <property type="term" value="C:cytoplasm"/>
    <property type="evidence" value="ECO:0007669"/>
    <property type="project" value="UniProtKB-SubCell"/>
</dbReference>
<dbReference type="SUPFAM" id="SSF55811">
    <property type="entry name" value="Nudix"/>
    <property type="match status" value="1"/>
</dbReference>
<dbReference type="GO" id="GO:0000184">
    <property type="term" value="P:nuclear-transcribed mRNA catabolic process, nonsense-mediated decay"/>
    <property type="evidence" value="ECO:0007669"/>
    <property type="project" value="InterPro"/>
</dbReference>
<evidence type="ECO:0000256" key="4">
    <source>
        <dbReference type="ARBA" id="ARBA00022490"/>
    </source>
</evidence>
<comment type="subcellular location">
    <subcellularLocation>
        <location evidence="2">Cytoplasm</location>
    </subcellularLocation>
</comment>
<organism evidence="10 12">
    <name type="scientific">Encephalitozoon hellem</name>
    <name type="common">Microsporidian parasite</name>
    <dbReference type="NCBI Taxonomy" id="27973"/>
    <lineage>
        <taxon>Eukaryota</taxon>
        <taxon>Fungi</taxon>
        <taxon>Fungi incertae sedis</taxon>
        <taxon>Microsporidia</taxon>
        <taxon>Unikaryonidae</taxon>
        <taxon>Encephalitozoon</taxon>
    </lineage>
</organism>
<dbReference type="Pfam" id="PF00293">
    <property type="entry name" value="NUDIX"/>
    <property type="match status" value="1"/>
</dbReference>
<protein>
    <submittedName>
        <fullName evidence="10">mRNA decapping enzyme 2</fullName>
    </submittedName>
</protein>
<reference evidence="11 13" key="2">
    <citation type="submission" date="2023-02" db="EMBL/GenBank/DDBJ databases">
        <title>Encephalitozoon hellem ATCC 50451 complete genome.</title>
        <authorList>
            <person name="Mascarenhas dos Santos A.C."/>
            <person name="Julian A.T."/>
            <person name="Pombert J.-F."/>
        </authorList>
    </citation>
    <scope>NUCLEOTIDE SEQUENCE [LARGE SCALE GENOMIC DNA]</scope>
    <source>
        <strain evidence="11 13">ATCC 50451</strain>
    </source>
</reference>
<name>A0A9Q9C6U4_ENCHE</name>
<dbReference type="Gene3D" id="3.90.79.10">
    <property type="entry name" value="Nucleoside Triphosphate Pyrophosphohydrolase"/>
    <property type="match status" value="1"/>
</dbReference>
<dbReference type="GO" id="GO:0030145">
    <property type="term" value="F:manganese ion binding"/>
    <property type="evidence" value="ECO:0007669"/>
    <property type="project" value="InterPro"/>
</dbReference>
<dbReference type="PANTHER" id="PTHR23114">
    <property type="entry name" value="M7GPPPN-MRNA HYDROLASE"/>
    <property type="match status" value="1"/>
</dbReference>
<evidence type="ECO:0000256" key="3">
    <source>
        <dbReference type="ARBA" id="ARBA00005279"/>
    </source>
</evidence>
<evidence type="ECO:0000256" key="7">
    <source>
        <dbReference type="ARBA" id="ARBA00022884"/>
    </source>
</evidence>
<dbReference type="InterPro" id="IPR020084">
    <property type="entry name" value="NUDIX_hydrolase_CS"/>
</dbReference>
<dbReference type="SMART" id="SM01125">
    <property type="entry name" value="DCP2"/>
    <property type="match status" value="1"/>
</dbReference>
<evidence type="ECO:0000313" key="12">
    <source>
        <dbReference type="Proteomes" id="UP001059546"/>
    </source>
</evidence>
<keyword evidence="6" id="KW-0378">Hydrolase</keyword>
<keyword evidence="5" id="KW-0479">Metal-binding</keyword>
<evidence type="ECO:0000259" key="9">
    <source>
        <dbReference type="PROSITE" id="PS51462"/>
    </source>
</evidence>
<dbReference type="Proteomes" id="UP001059546">
    <property type="component" value="Chromosome VII"/>
</dbReference>
<evidence type="ECO:0000256" key="5">
    <source>
        <dbReference type="ARBA" id="ARBA00022723"/>
    </source>
</evidence>
<dbReference type="GO" id="GO:0003723">
    <property type="term" value="F:RNA binding"/>
    <property type="evidence" value="ECO:0007669"/>
    <property type="project" value="UniProtKB-KW"/>
</dbReference>
<dbReference type="InterPro" id="IPR007722">
    <property type="entry name" value="DCP2_BoxA"/>
</dbReference>
<dbReference type="GO" id="GO:0000290">
    <property type="term" value="P:deadenylation-dependent decapping of nuclear-transcribed mRNA"/>
    <property type="evidence" value="ECO:0007669"/>
    <property type="project" value="InterPro"/>
</dbReference>
<dbReference type="EMBL" id="CP075153">
    <property type="protein sequence ID" value="UTX43632.1"/>
    <property type="molecule type" value="Genomic_DNA"/>
</dbReference>
<dbReference type="InterPro" id="IPR015797">
    <property type="entry name" value="NUDIX_hydrolase-like_dom_sf"/>
</dbReference>
<evidence type="ECO:0000256" key="8">
    <source>
        <dbReference type="ARBA" id="ARBA00023211"/>
    </source>
</evidence>
<evidence type="ECO:0000256" key="6">
    <source>
        <dbReference type="ARBA" id="ARBA00022801"/>
    </source>
</evidence>
<evidence type="ECO:0000313" key="10">
    <source>
        <dbReference type="EMBL" id="UTX43632.1"/>
    </source>
</evidence>
<dbReference type="Pfam" id="PF05026">
    <property type="entry name" value="DCP2"/>
    <property type="match status" value="1"/>
</dbReference>
<comment type="similarity">
    <text evidence="3">Belongs to the Nudix hydrolase family. DCP2 subfamily.</text>
</comment>
<keyword evidence="13" id="KW-1185">Reference proteome</keyword>
<dbReference type="OrthoDB" id="18996at2759"/>
<comment type="cofactor">
    <cofactor evidence="1">
        <name>Mn(2+)</name>
        <dbReference type="ChEBI" id="CHEBI:29035"/>
    </cofactor>
</comment>